<dbReference type="Gene3D" id="3.10.105.10">
    <property type="entry name" value="Dipeptide-binding Protein, Domain 3"/>
    <property type="match status" value="1"/>
</dbReference>
<dbReference type="EMBL" id="LAZR01049227">
    <property type="protein sequence ID" value="KKK90135.1"/>
    <property type="molecule type" value="Genomic_DNA"/>
</dbReference>
<organism evidence="1">
    <name type="scientific">marine sediment metagenome</name>
    <dbReference type="NCBI Taxonomy" id="412755"/>
    <lineage>
        <taxon>unclassified sequences</taxon>
        <taxon>metagenomes</taxon>
        <taxon>ecological metagenomes</taxon>
    </lineage>
</organism>
<comment type="caution">
    <text evidence="1">The sequence shown here is derived from an EMBL/GenBank/DDBJ whole genome shotgun (WGS) entry which is preliminary data.</text>
</comment>
<name>A0A0F8ZW31_9ZZZZ</name>
<proteinExistence type="predicted"/>
<dbReference type="Gene3D" id="3.40.190.10">
    <property type="entry name" value="Periplasmic binding protein-like II"/>
    <property type="match status" value="1"/>
</dbReference>
<protein>
    <recommendedName>
        <fullName evidence="2">Solute-binding protein family 5 domain-containing protein</fullName>
    </recommendedName>
</protein>
<gene>
    <name evidence="1" type="ORF">LCGC14_2726130</name>
</gene>
<sequence length="162" mass="19098">MEGHTFKLHSAEEIGWLDCALLYKEHAAKANINIEVIREPLDAYWSNVWLKKPFVSSQLGGRVSEDWMFTLSFAAESTWNDTHWKHERFNKLLKEARAELNEPKRREMYVEMQRIVRDEGGSIVYMFRDWVEAASSKVKYGKISGNFIADGCRNSERWWFES</sequence>
<accession>A0A0F8ZW31</accession>
<dbReference type="SUPFAM" id="SSF53850">
    <property type="entry name" value="Periplasmic binding protein-like II"/>
    <property type="match status" value="1"/>
</dbReference>
<evidence type="ECO:0000313" key="1">
    <source>
        <dbReference type="EMBL" id="KKK90135.1"/>
    </source>
</evidence>
<evidence type="ECO:0008006" key="2">
    <source>
        <dbReference type="Google" id="ProtNLM"/>
    </source>
</evidence>
<dbReference type="AlphaFoldDB" id="A0A0F8ZW31"/>
<reference evidence="1" key="1">
    <citation type="journal article" date="2015" name="Nature">
        <title>Complex archaea that bridge the gap between prokaryotes and eukaryotes.</title>
        <authorList>
            <person name="Spang A."/>
            <person name="Saw J.H."/>
            <person name="Jorgensen S.L."/>
            <person name="Zaremba-Niedzwiedzka K."/>
            <person name="Martijn J."/>
            <person name="Lind A.E."/>
            <person name="van Eijk R."/>
            <person name="Schleper C."/>
            <person name="Guy L."/>
            <person name="Ettema T.J."/>
        </authorList>
    </citation>
    <scope>NUCLEOTIDE SEQUENCE</scope>
</reference>